<dbReference type="KEGG" id="hhs:HHS_06000"/>
<evidence type="ECO:0000313" key="6">
    <source>
        <dbReference type="Proteomes" id="UP000016900"/>
    </source>
</evidence>
<dbReference type="InterPro" id="IPR035236">
    <property type="entry name" value="ProQ_C"/>
</dbReference>
<sequence length="230" mass="26700">MENQLKLKSSKEVILFLAERFPQCFSIKSEVRPLKIGIFQDIIERIQDENKMSKTQLRAALRLYTSSWRYLYCIKIGVNRIDLDGNICGVLNKQHVEYARKKLEEAKLRVRTQREYLKNKKRAVFENATNQNNHDRLNTSVMPYDKNISPLHQSKVKCSDIISNISNNIDQNLLYKPFIDITTLQVGQNVKIKVGKDIVDATIIEITKDDIRVRLESGMSIIVHTEHLQA</sequence>
<evidence type="ECO:0000256" key="4">
    <source>
        <dbReference type="HAMAP-Rule" id="MF_00749"/>
    </source>
</evidence>
<dbReference type="NCBIfam" id="NF003434">
    <property type="entry name" value="PRK04950.1"/>
    <property type="match status" value="1"/>
</dbReference>
<dbReference type="InterPro" id="IPR023529">
    <property type="entry name" value="ProQ"/>
</dbReference>
<accession>U3U6J2</accession>
<dbReference type="EMBL" id="AP012554">
    <property type="protein sequence ID" value="BAO00570.1"/>
    <property type="molecule type" value="Genomic_DNA"/>
</dbReference>
<proteinExistence type="inferred from homology"/>
<dbReference type="SUPFAM" id="SSF48657">
    <property type="entry name" value="FinO-like"/>
    <property type="match status" value="1"/>
</dbReference>
<dbReference type="GO" id="GO:0005829">
    <property type="term" value="C:cytosol"/>
    <property type="evidence" value="ECO:0007669"/>
    <property type="project" value="TreeGrafter"/>
</dbReference>
<comment type="subcellular location">
    <subcellularLocation>
        <location evidence="4">Cytoplasm</location>
    </subcellularLocation>
</comment>
<protein>
    <recommendedName>
        <fullName evidence="4">RNA chaperone ProQ</fullName>
    </recommendedName>
</protein>
<dbReference type="PANTHER" id="PTHR38106">
    <property type="entry name" value="RNA CHAPERONE PROQ"/>
    <property type="match status" value="1"/>
</dbReference>
<keyword evidence="1 4" id="KW-0963">Cytoplasm</keyword>
<keyword evidence="3 4" id="KW-0143">Chaperone</keyword>
<dbReference type="OrthoDB" id="8421419at2"/>
<keyword evidence="6" id="KW-1185">Reference proteome</keyword>
<reference evidence="5 6" key="1">
    <citation type="submission" date="2012-10" db="EMBL/GenBank/DDBJ databases">
        <title>Genome sequence of the symbiont of the pentatomidae stink bug Halyomorpha halys.</title>
        <authorList>
            <person name="Kobayashi H."/>
            <person name="Fujii-Muramatsu R."/>
            <person name="Takeishi K."/>
            <person name="Noda H."/>
        </authorList>
    </citation>
    <scope>NUCLEOTIDE SEQUENCE [LARGE SCALE GENOMIC DNA]</scope>
</reference>
<keyword evidence="2 4" id="KW-0694">RNA-binding</keyword>
<dbReference type="STRING" id="1235990.BMSBPS_0229"/>
<comment type="function">
    <text evidence="4">RNA chaperone with significant RNA binding, RNA strand exchange and RNA duplexing activities. May regulate ProP activity through an RNA-based, post-transcriptional mechanism.</text>
</comment>
<dbReference type="PANTHER" id="PTHR38106:SF1">
    <property type="entry name" value="RNA CHAPERONE PROQ"/>
    <property type="match status" value="1"/>
</dbReference>
<dbReference type="InterPro" id="IPR036442">
    <property type="entry name" value="ProQ/FinO_sf"/>
</dbReference>
<dbReference type="GO" id="GO:0033592">
    <property type="term" value="F:RNA strand annealing activity"/>
    <property type="evidence" value="ECO:0007669"/>
    <property type="project" value="UniProtKB-UniRule"/>
</dbReference>
<dbReference type="GO" id="GO:0034057">
    <property type="term" value="F:RNA strand-exchange activity"/>
    <property type="evidence" value="ECO:0007669"/>
    <property type="project" value="UniProtKB-UniRule"/>
</dbReference>
<dbReference type="AlphaFoldDB" id="U3U6J2"/>
<evidence type="ECO:0000256" key="1">
    <source>
        <dbReference type="ARBA" id="ARBA00022490"/>
    </source>
</evidence>
<dbReference type="eggNOG" id="COG3109">
    <property type="taxonomic scope" value="Bacteria"/>
</dbReference>
<dbReference type="KEGG" id="pck:BMSBPS_0229"/>
<dbReference type="GO" id="GO:0010608">
    <property type="term" value="P:post-transcriptional regulation of gene expression"/>
    <property type="evidence" value="ECO:0007669"/>
    <property type="project" value="InterPro"/>
</dbReference>
<dbReference type="RefSeq" id="WP_022564589.1">
    <property type="nucleotide sequence ID" value="NZ_CP010907.1"/>
</dbReference>
<dbReference type="FunFam" id="1.10.1710.10:FF:000001">
    <property type="entry name" value="RNA chaperone ProQ"/>
    <property type="match status" value="1"/>
</dbReference>
<organism evidence="5 6">
    <name type="scientific">Candidatus Pantoea carbekii</name>
    <dbReference type="NCBI Taxonomy" id="1235990"/>
    <lineage>
        <taxon>Bacteria</taxon>
        <taxon>Pseudomonadati</taxon>
        <taxon>Pseudomonadota</taxon>
        <taxon>Gammaproteobacteria</taxon>
        <taxon>Enterobacterales</taxon>
        <taxon>Erwiniaceae</taxon>
        <taxon>Pantoea</taxon>
    </lineage>
</organism>
<dbReference type="Pfam" id="PF04352">
    <property type="entry name" value="ProQ"/>
    <property type="match status" value="1"/>
</dbReference>
<dbReference type="HAMAP" id="MF_00749">
    <property type="entry name" value="ProQ"/>
    <property type="match status" value="1"/>
</dbReference>
<dbReference type="SMART" id="SM00945">
    <property type="entry name" value="ProQ"/>
    <property type="match status" value="1"/>
</dbReference>
<evidence type="ECO:0000313" key="5">
    <source>
        <dbReference type="EMBL" id="BAO00570.1"/>
    </source>
</evidence>
<dbReference type="PATRIC" id="fig|1235990.3.peg.595"/>
<evidence type="ECO:0000256" key="3">
    <source>
        <dbReference type="ARBA" id="ARBA00023186"/>
    </source>
</evidence>
<dbReference type="Proteomes" id="UP000016900">
    <property type="component" value="Chromosome"/>
</dbReference>
<gene>
    <name evidence="4" type="primary">proQ</name>
    <name evidence="5" type="ORF">HHS_06000</name>
</gene>
<name>U3U6J2_9GAMM</name>
<dbReference type="InterPro" id="IPR016103">
    <property type="entry name" value="ProQ/FinO"/>
</dbReference>
<dbReference type="Pfam" id="PF17516">
    <property type="entry name" value="ProQ_C"/>
    <property type="match status" value="1"/>
</dbReference>
<comment type="similarity">
    <text evidence="4">Belongs to the ProQ family.</text>
</comment>
<dbReference type="Gene3D" id="1.10.1710.10">
    <property type="entry name" value="ProQ/FinO domain"/>
    <property type="match status" value="1"/>
</dbReference>
<evidence type="ECO:0000256" key="2">
    <source>
        <dbReference type="ARBA" id="ARBA00022884"/>
    </source>
</evidence>